<dbReference type="InterPro" id="IPR036390">
    <property type="entry name" value="WH_DNA-bd_sf"/>
</dbReference>
<reference evidence="6 7" key="1">
    <citation type="submission" date="2019-04" db="EMBL/GenBank/DDBJ databases">
        <title>Vagococcus sp. nov., isolated from faeces of yaks (Bos grunniens).</title>
        <authorList>
            <person name="Ge Y."/>
        </authorList>
    </citation>
    <scope>NUCLEOTIDE SEQUENCE [LARGE SCALE GENOMIC DNA]</scope>
    <source>
        <strain evidence="6 7">MN-17</strain>
    </source>
</reference>
<organism evidence="6 7">
    <name type="scientific">Vagococcus zengguangii</name>
    <dbReference type="NCBI Taxonomy" id="2571750"/>
    <lineage>
        <taxon>Bacteria</taxon>
        <taxon>Bacillati</taxon>
        <taxon>Bacillota</taxon>
        <taxon>Bacilli</taxon>
        <taxon>Lactobacillales</taxon>
        <taxon>Enterococcaceae</taxon>
        <taxon>Vagococcus</taxon>
    </lineage>
</organism>
<dbReference type="PRINTS" id="PR00035">
    <property type="entry name" value="HTHGNTR"/>
</dbReference>
<dbReference type="Pfam" id="PF00392">
    <property type="entry name" value="GntR"/>
    <property type="match status" value="1"/>
</dbReference>
<dbReference type="SMART" id="SM00866">
    <property type="entry name" value="UTRA"/>
    <property type="match status" value="1"/>
</dbReference>
<evidence type="ECO:0000313" key="7">
    <source>
        <dbReference type="Proteomes" id="UP000298615"/>
    </source>
</evidence>
<name>A0A4D7CNM1_9ENTE</name>
<evidence type="ECO:0000313" key="6">
    <source>
        <dbReference type="EMBL" id="QCI85675.1"/>
    </source>
</evidence>
<keyword evidence="3" id="KW-0804">Transcription</keyword>
<dbReference type="Gene3D" id="1.10.10.10">
    <property type="entry name" value="Winged helix-like DNA-binding domain superfamily/Winged helix DNA-binding domain"/>
    <property type="match status" value="1"/>
</dbReference>
<evidence type="ECO:0000259" key="5">
    <source>
        <dbReference type="PROSITE" id="PS50949"/>
    </source>
</evidence>
<dbReference type="CDD" id="cd07377">
    <property type="entry name" value="WHTH_GntR"/>
    <property type="match status" value="1"/>
</dbReference>
<evidence type="ECO:0000256" key="3">
    <source>
        <dbReference type="ARBA" id="ARBA00023163"/>
    </source>
</evidence>
<sequence>MNKFKQIFHDLKLKIQNKEYENGTYLPSENELAKQYQTSRETIRKALNLLLEHGYIQKIRGKGSIVISPKQFNFPVSGLTSYQELVASQHLTSQTTVLSNNLIKTIDTIKKHSELTSPNGLRYIKRQRWLDGSPVIIDHDYFHPDIIPEIPNEVAEQSIYEYLENSLGLAISYATKTITVEAATQDDVTYLGHQDYVVVVRSDVYLEDTQLFQYTESRHTIDKFKFVDFARRRHN</sequence>
<keyword evidence="2" id="KW-0238">DNA-binding</keyword>
<dbReference type="PROSITE" id="PS50949">
    <property type="entry name" value="HTH_GNTR"/>
    <property type="match status" value="1"/>
</dbReference>
<feature type="domain" description="HTH gntR-type" evidence="5">
    <location>
        <begin position="1"/>
        <end position="69"/>
    </location>
</feature>
<protein>
    <recommendedName>
        <fullName evidence="4">Trehalose operon repressor</fullName>
    </recommendedName>
</protein>
<dbReference type="EMBL" id="CP039712">
    <property type="protein sequence ID" value="QCI85675.1"/>
    <property type="molecule type" value="Genomic_DNA"/>
</dbReference>
<dbReference type="NCBIfam" id="TIGR02404">
    <property type="entry name" value="trehalos_R_Bsub"/>
    <property type="match status" value="1"/>
</dbReference>
<dbReference type="Proteomes" id="UP000298615">
    <property type="component" value="Chromosome"/>
</dbReference>
<accession>A0A4D7CNM1</accession>
<dbReference type="InterPro" id="IPR011663">
    <property type="entry name" value="UTRA"/>
</dbReference>
<dbReference type="SUPFAM" id="SSF46785">
    <property type="entry name" value="Winged helix' DNA-binding domain"/>
    <property type="match status" value="1"/>
</dbReference>
<dbReference type="InterPro" id="IPR000524">
    <property type="entry name" value="Tscrpt_reg_HTH_GntR"/>
</dbReference>
<evidence type="ECO:0000256" key="2">
    <source>
        <dbReference type="ARBA" id="ARBA00023125"/>
    </source>
</evidence>
<dbReference type="OrthoDB" id="9816541at2"/>
<dbReference type="SMART" id="SM00345">
    <property type="entry name" value="HTH_GNTR"/>
    <property type="match status" value="1"/>
</dbReference>
<dbReference type="Gene3D" id="3.40.1410.10">
    <property type="entry name" value="Chorismate lyase-like"/>
    <property type="match status" value="1"/>
</dbReference>
<dbReference type="KEGG" id="vao:FA707_01240"/>
<proteinExistence type="predicted"/>
<keyword evidence="7" id="KW-1185">Reference proteome</keyword>
<dbReference type="InterPro" id="IPR028978">
    <property type="entry name" value="Chorismate_lyase_/UTRA_dom_sf"/>
</dbReference>
<dbReference type="PANTHER" id="PTHR44846">
    <property type="entry name" value="MANNOSYL-D-GLYCERATE TRANSPORT/METABOLISM SYSTEM REPRESSOR MNGR-RELATED"/>
    <property type="match status" value="1"/>
</dbReference>
<dbReference type="AlphaFoldDB" id="A0A4D7CNM1"/>
<dbReference type="PANTHER" id="PTHR44846:SF12">
    <property type="entry name" value="HTH-TYPE TRANSCRIPTIONAL REGULATOR TRER"/>
    <property type="match status" value="1"/>
</dbReference>
<dbReference type="InterPro" id="IPR036388">
    <property type="entry name" value="WH-like_DNA-bd_sf"/>
</dbReference>
<dbReference type="InterPro" id="IPR050679">
    <property type="entry name" value="Bact_HTH_transcr_reg"/>
</dbReference>
<keyword evidence="1" id="KW-0805">Transcription regulation</keyword>
<dbReference type="InterPro" id="IPR012770">
    <property type="entry name" value="TreR"/>
</dbReference>
<dbReference type="GO" id="GO:0003677">
    <property type="term" value="F:DNA binding"/>
    <property type="evidence" value="ECO:0007669"/>
    <property type="project" value="UniProtKB-UniRule"/>
</dbReference>
<evidence type="ECO:0000256" key="4">
    <source>
        <dbReference type="NCBIfam" id="TIGR02404"/>
    </source>
</evidence>
<gene>
    <name evidence="6" type="primary">treR</name>
    <name evidence="6" type="ORF">FA707_01240</name>
</gene>
<dbReference type="GO" id="GO:0045892">
    <property type="term" value="P:negative regulation of DNA-templated transcription"/>
    <property type="evidence" value="ECO:0007669"/>
    <property type="project" value="TreeGrafter"/>
</dbReference>
<dbReference type="Pfam" id="PF07702">
    <property type="entry name" value="UTRA"/>
    <property type="match status" value="1"/>
</dbReference>
<evidence type="ECO:0000256" key="1">
    <source>
        <dbReference type="ARBA" id="ARBA00023015"/>
    </source>
</evidence>
<dbReference type="SUPFAM" id="SSF64288">
    <property type="entry name" value="Chorismate lyase-like"/>
    <property type="match status" value="1"/>
</dbReference>
<dbReference type="GO" id="GO:0003700">
    <property type="term" value="F:DNA-binding transcription factor activity"/>
    <property type="evidence" value="ECO:0007669"/>
    <property type="project" value="UniProtKB-UniRule"/>
</dbReference>
<dbReference type="RefSeq" id="WP_136952520.1">
    <property type="nucleotide sequence ID" value="NZ_CP039712.1"/>
</dbReference>